<name>A0A365Y2X3_9BACT</name>
<dbReference type="OrthoDB" id="674061at2"/>
<dbReference type="AlphaFoldDB" id="A0A365Y2X3"/>
<dbReference type="EMBL" id="QFFJ01000001">
    <property type="protein sequence ID" value="RBL92304.1"/>
    <property type="molecule type" value="Genomic_DNA"/>
</dbReference>
<organism evidence="1 2">
    <name type="scientific">Chitinophaga flava</name>
    <dbReference type="NCBI Taxonomy" id="2259036"/>
    <lineage>
        <taxon>Bacteria</taxon>
        <taxon>Pseudomonadati</taxon>
        <taxon>Bacteroidota</taxon>
        <taxon>Chitinophagia</taxon>
        <taxon>Chitinophagales</taxon>
        <taxon>Chitinophagaceae</taxon>
        <taxon>Chitinophaga</taxon>
    </lineage>
</organism>
<evidence type="ECO:0000313" key="2">
    <source>
        <dbReference type="Proteomes" id="UP000253410"/>
    </source>
</evidence>
<comment type="caution">
    <text evidence="1">The sequence shown here is derived from an EMBL/GenBank/DDBJ whole genome shotgun (WGS) entry which is preliminary data.</text>
</comment>
<gene>
    <name evidence="1" type="ORF">DF182_06865</name>
</gene>
<dbReference type="RefSeq" id="WP_113614902.1">
    <property type="nucleotide sequence ID" value="NZ_QFFJ01000001.1"/>
</dbReference>
<reference evidence="1 2" key="1">
    <citation type="submission" date="2018-05" db="EMBL/GenBank/DDBJ databases">
        <title>Chitinophaga sp. K3CV102501T nov., isolated from isolated from a monsoon evergreen broad-leaved forest soil.</title>
        <authorList>
            <person name="Lv Y."/>
        </authorList>
    </citation>
    <scope>NUCLEOTIDE SEQUENCE [LARGE SCALE GENOMIC DNA]</scope>
    <source>
        <strain evidence="1 2">GDMCC 1.1325</strain>
    </source>
</reference>
<keyword evidence="2" id="KW-1185">Reference proteome</keyword>
<protein>
    <submittedName>
        <fullName evidence="1">Uncharacterized protein</fullName>
    </submittedName>
</protein>
<evidence type="ECO:0000313" key="1">
    <source>
        <dbReference type="EMBL" id="RBL92304.1"/>
    </source>
</evidence>
<accession>A0A365Y2X3</accession>
<dbReference type="Proteomes" id="UP000253410">
    <property type="component" value="Unassembled WGS sequence"/>
</dbReference>
<sequence length="126" mass="13764">MMNNKTNNKGPATLLLVACIILVLLISGIPSVRRVNKNSCKPVSGLVLEVSQSAPGFVIHLKDDPRIYYIKPASLPTASLASLGQQLQGQSIQLFTASAWSPLDPFSSMKEIRRLEVGNHIIFSEY</sequence>
<proteinExistence type="predicted"/>